<feature type="signal peptide" evidence="2">
    <location>
        <begin position="1"/>
        <end position="18"/>
    </location>
</feature>
<accession>A0ABN7RSN9</accession>
<dbReference type="SUPFAM" id="SSF49854">
    <property type="entry name" value="Spermadhesin, CUB domain"/>
    <property type="match status" value="1"/>
</dbReference>
<feature type="domain" description="CUB" evidence="3">
    <location>
        <begin position="61"/>
        <end position="95"/>
    </location>
</feature>
<dbReference type="Proteomes" id="UP001158576">
    <property type="component" value="Chromosome PAR"/>
</dbReference>
<keyword evidence="5" id="KW-1185">Reference proteome</keyword>
<dbReference type="EMBL" id="OU015568">
    <property type="protein sequence ID" value="CAG5082587.1"/>
    <property type="molecule type" value="Genomic_DNA"/>
</dbReference>
<keyword evidence="1" id="KW-1015">Disulfide bond</keyword>
<dbReference type="Gene3D" id="2.60.120.290">
    <property type="entry name" value="Spermadhesin, CUB domain"/>
    <property type="match status" value="1"/>
</dbReference>
<dbReference type="Pfam" id="PF00431">
    <property type="entry name" value="CUB"/>
    <property type="match status" value="1"/>
</dbReference>
<dbReference type="InterPro" id="IPR000859">
    <property type="entry name" value="CUB_dom"/>
</dbReference>
<evidence type="ECO:0000259" key="3">
    <source>
        <dbReference type="Pfam" id="PF00431"/>
    </source>
</evidence>
<protein>
    <submittedName>
        <fullName evidence="4">Oidioi.mRNA.OKI2018_I69.PAR.g10162.t1.cds</fullName>
    </submittedName>
</protein>
<evidence type="ECO:0000256" key="1">
    <source>
        <dbReference type="ARBA" id="ARBA00023157"/>
    </source>
</evidence>
<evidence type="ECO:0000256" key="2">
    <source>
        <dbReference type="SAM" id="SignalP"/>
    </source>
</evidence>
<evidence type="ECO:0000313" key="5">
    <source>
        <dbReference type="Proteomes" id="UP001158576"/>
    </source>
</evidence>
<gene>
    <name evidence="4" type="ORF">OKIOD_LOCUS1720</name>
</gene>
<reference evidence="4 5" key="1">
    <citation type="submission" date="2021-04" db="EMBL/GenBank/DDBJ databases">
        <authorList>
            <person name="Bliznina A."/>
        </authorList>
    </citation>
    <scope>NUCLEOTIDE SEQUENCE [LARGE SCALE GENOMIC DNA]</scope>
</reference>
<keyword evidence="2" id="KW-0732">Signal</keyword>
<sequence length="292" mass="34012">MKPLILASFIISADWVTAEYDTTTTTYWKPWTTTTATTTTRWPLWTTTYGTNSWDPYFLNCGGWITSPQTLTSPNFPANYPGKARCSWTIRDRKTDEYRNTIHCGSNSNWTFQAEVSRIEMNDEEEQERVLTWGRVPVVGLPTLHGYTSLKLWTDGYKEFAGFKLEIVPAYPKYYLDKIDEKIQNITNSLPKNKFGRNTAFYRRFNAKMTRVLGKFDSSNFEDLCYEENGFESRQEIHTDFGTENLCNANLQLNDAINNFAANFACDGRGKLFRKMTRHARRTKEYFIKNFC</sequence>
<feature type="chain" id="PRO_5045901372" evidence="2">
    <location>
        <begin position="19"/>
        <end position="292"/>
    </location>
</feature>
<organism evidence="4 5">
    <name type="scientific">Oikopleura dioica</name>
    <name type="common">Tunicate</name>
    <dbReference type="NCBI Taxonomy" id="34765"/>
    <lineage>
        <taxon>Eukaryota</taxon>
        <taxon>Metazoa</taxon>
        <taxon>Chordata</taxon>
        <taxon>Tunicata</taxon>
        <taxon>Appendicularia</taxon>
        <taxon>Copelata</taxon>
        <taxon>Oikopleuridae</taxon>
        <taxon>Oikopleura</taxon>
    </lineage>
</organism>
<proteinExistence type="predicted"/>
<evidence type="ECO:0000313" key="4">
    <source>
        <dbReference type="EMBL" id="CAG5082587.1"/>
    </source>
</evidence>
<dbReference type="InterPro" id="IPR035914">
    <property type="entry name" value="Sperma_CUB_dom_sf"/>
</dbReference>
<name>A0ABN7RSN9_OIKDI</name>